<dbReference type="PROSITE" id="PS51186">
    <property type="entry name" value="GNAT"/>
    <property type="match status" value="1"/>
</dbReference>
<dbReference type="EMBL" id="CP147407">
    <property type="protein sequence ID" value="WXB97707.1"/>
    <property type="molecule type" value="Genomic_DNA"/>
</dbReference>
<dbReference type="PANTHER" id="PTHR43617:SF22">
    <property type="entry name" value="L-AMINO ACID N-ACETYLTRANSFERASE AAAT"/>
    <property type="match status" value="1"/>
</dbReference>
<evidence type="ECO:0000313" key="3">
    <source>
        <dbReference type="Proteomes" id="UP001377337"/>
    </source>
</evidence>
<accession>A0ABZ2NIS9</accession>
<dbReference type="SUPFAM" id="SSF55729">
    <property type="entry name" value="Acyl-CoA N-acyltransferases (Nat)"/>
    <property type="match status" value="1"/>
</dbReference>
<proteinExistence type="predicted"/>
<gene>
    <name evidence="2" type="ORF">WCV65_04190</name>
</gene>
<organism evidence="2 3">
    <name type="scientific">Metabacillus sediminis</name>
    <dbReference type="NCBI Taxonomy" id="3117746"/>
    <lineage>
        <taxon>Bacteria</taxon>
        <taxon>Bacillati</taxon>
        <taxon>Bacillota</taxon>
        <taxon>Bacilli</taxon>
        <taxon>Bacillales</taxon>
        <taxon>Bacillaceae</taxon>
        <taxon>Metabacillus</taxon>
    </lineage>
</organism>
<dbReference type="EC" id="2.3.1.-" evidence="2"/>
<keyword evidence="3" id="KW-1185">Reference proteome</keyword>
<dbReference type="GO" id="GO:0016746">
    <property type="term" value="F:acyltransferase activity"/>
    <property type="evidence" value="ECO:0007669"/>
    <property type="project" value="UniProtKB-KW"/>
</dbReference>
<reference evidence="2 3" key="1">
    <citation type="submission" date="2024-02" db="EMBL/GenBank/DDBJ databases">
        <title>Seven novel Bacillus-like species.</title>
        <authorList>
            <person name="Liu G."/>
        </authorList>
    </citation>
    <scope>NUCLEOTIDE SEQUENCE [LARGE SCALE GENOMIC DNA]</scope>
    <source>
        <strain evidence="2 3">FJAT-52054</strain>
    </source>
</reference>
<dbReference type="CDD" id="cd04301">
    <property type="entry name" value="NAT_SF"/>
    <property type="match status" value="1"/>
</dbReference>
<dbReference type="Gene3D" id="3.40.630.30">
    <property type="match status" value="1"/>
</dbReference>
<feature type="domain" description="N-acetyltransferase" evidence="1">
    <location>
        <begin position="24"/>
        <end position="177"/>
    </location>
</feature>
<name>A0ABZ2NIS9_9BACI</name>
<evidence type="ECO:0000313" key="2">
    <source>
        <dbReference type="EMBL" id="WXB97707.1"/>
    </source>
</evidence>
<dbReference type="PANTHER" id="PTHR43617">
    <property type="entry name" value="L-AMINO ACID N-ACETYLTRANSFERASE"/>
    <property type="match status" value="1"/>
</dbReference>
<evidence type="ECO:0000259" key="1">
    <source>
        <dbReference type="PROSITE" id="PS51186"/>
    </source>
</evidence>
<dbReference type="InterPro" id="IPR050276">
    <property type="entry name" value="MshD_Acetyltransferase"/>
</dbReference>
<dbReference type="InterPro" id="IPR016181">
    <property type="entry name" value="Acyl_CoA_acyltransferase"/>
</dbReference>
<dbReference type="Pfam" id="PF00583">
    <property type="entry name" value="Acetyltransf_1"/>
    <property type="match status" value="1"/>
</dbReference>
<keyword evidence="2" id="KW-0012">Acyltransferase</keyword>
<sequence>MKNIIIQRPVPVQTNELHQFFSRVITDTFIKEGIGDRQEDLRDEIAEKVHYLQSDFETNGEKRFFLAALEDGKVIGTIEFGPASELICKCTNGTYKGLMEVGTVFVDPDYQKNGIGSRMLQAIVSELRNQGFEEFCLDSGYGQAQQIWSKRFGEPEYWLRDYWGEGLDHMIWRLKVTDVLV</sequence>
<dbReference type="RefSeq" id="WP_338780331.1">
    <property type="nucleotide sequence ID" value="NZ_CP147407.1"/>
</dbReference>
<dbReference type="Proteomes" id="UP001377337">
    <property type="component" value="Chromosome"/>
</dbReference>
<dbReference type="InterPro" id="IPR000182">
    <property type="entry name" value="GNAT_dom"/>
</dbReference>
<keyword evidence="2" id="KW-0808">Transferase</keyword>
<protein>
    <submittedName>
        <fullName evidence="2">GNAT family N-acetyltransferase</fullName>
        <ecNumber evidence="2">2.3.1.-</ecNumber>
    </submittedName>
</protein>